<evidence type="ECO:0000313" key="6">
    <source>
        <dbReference type="Proteomes" id="UP000813824"/>
    </source>
</evidence>
<keyword evidence="3" id="KW-0964">Secreted</keyword>
<accession>A0A8K0XPS7</accession>
<feature type="chain" id="PRO_5035476092" evidence="4">
    <location>
        <begin position="20"/>
        <end position="140"/>
    </location>
</feature>
<keyword evidence="4" id="KW-0732">Signal</keyword>
<dbReference type="AlphaFoldDB" id="A0A8K0XPS7"/>
<comment type="similarity">
    <text evidence="2">Belongs to the cerato-platanin family.</text>
</comment>
<sequence>MQFTNMFAMMTLFVASALATTVSFDNTYDNGPESLNNVACSDGSNGLIIKGFSTFNSLPSFPNIAGASVVASWNDAHCGTCWELTYAGTGRSINVLVVDHTDEGFNLSQEAMDTLTNNQAQALGRIDADVKQVDASACGL</sequence>
<evidence type="ECO:0000313" key="5">
    <source>
        <dbReference type="EMBL" id="KAH8100287.1"/>
    </source>
</evidence>
<keyword evidence="6" id="KW-1185">Reference proteome</keyword>
<protein>
    <submittedName>
        <fullName evidence="5">Cerato-platanin</fullName>
    </submittedName>
</protein>
<dbReference type="OrthoDB" id="4898945at2759"/>
<gene>
    <name evidence="5" type="ORF">BXZ70DRAFT_180554</name>
</gene>
<organism evidence="5 6">
    <name type="scientific">Cristinia sonorae</name>
    <dbReference type="NCBI Taxonomy" id="1940300"/>
    <lineage>
        <taxon>Eukaryota</taxon>
        <taxon>Fungi</taxon>
        <taxon>Dikarya</taxon>
        <taxon>Basidiomycota</taxon>
        <taxon>Agaricomycotina</taxon>
        <taxon>Agaricomycetes</taxon>
        <taxon>Agaricomycetidae</taxon>
        <taxon>Agaricales</taxon>
        <taxon>Pleurotineae</taxon>
        <taxon>Stephanosporaceae</taxon>
        <taxon>Cristinia</taxon>
    </lineage>
</organism>
<dbReference type="GO" id="GO:0005576">
    <property type="term" value="C:extracellular region"/>
    <property type="evidence" value="ECO:0007669"/>
    <property type="project" value="UniProtKB-SubCell"/>
</dbReference>
<dbReference type="SUPFAM" id="SSF50685">
    <property type="entry name" value="Barwin-like endoglucanases"/>
    <property type="match status" value="1"/>
</dbReference>
<evidence type="ECO:0000256" key="4">
    <source>
        <dbReference type="SAM" id="SignalP"/>
    </source>
</evidence>
<dbReference type="InterPro" id="IPR010829">
    <property type="entry name" value="Cerato-platanin"/>
</dbReference>
<reference evidence="5" key="1">
    <citation type="journal article" date="2021" name="New Phytol.">
        <title>Evolutionary innovations through gain and loss of genes in the ectomycorrhizal Boletales.</title>
        <authorList>
            <person name="Wu G."/>
            <person name="Miyauchi S."/>
            <person name="Morin E."/>
            <person name="Kuo A."/>
            <person name="Drula E."/>
            <person name="Varga T."/>
            <person name="Kohler A."/>
            <person name="Feng B."/>
            <person name="Cao Y."/>
            <person name="Lipzen A."/>
            <person name="Daum C."/>
            <person name="Hundley H."/>
            <person name="Pangilinan J."/>
            <person name="Johnson J."/>
            <person name="Barry K."/>
            <person name="LaButti K."/>
            <person name="Ng V."/>
            <person name="Ahrendt S."/>
            <person name="Min B."/>
            <person name="Choi I.G."/>
            <person name="Park H."/>
            <person name="Plett J.M."/>
            <person name="Magnuson J."/>
            <person name="Spatafora J.W."/>
            <person name="Nagy L.G."/>
            <person name="Henrissat B."/>
            <person name="Grigoriev I.V."/>
            <person name="Yang Z.L."/>
            <person name="Xu J."/>
            <person name="Martin F.M."/>
        </authorList>
    </citation>
    <scope>NUCLEOTIDE SEQUENCE</scope>
    <source>
        <strain evidence="5">KKN 215</strain>
    </source>
</reference>
<dbReference type="CDD" id="cd22778">
    <property type="entry name" value="DPBB_CEPL-like"/>
    <property type="match status" value="1"/>
</dbReference>
<dbReference type="Gene3D" id="2.40.40.10">
    <property type="entry name" value="RlpA-like domain"/>
    <property type="match status" value="1"/>
</dbReference>
<evidence type="ECO:0000256" key="3">
    <source>
        <dbReference type="ARBA" id="ARBA00022525"/>
    </source>
</evidence>
<evidence type="ECO:0000256" key="1">
    <source>
        <dbReference type="ARBA" id="ARBA00004613"/>
    </source>
</evidence>
<proteinExistence type="inferred from homology"/>
<dbReference type="Proteomes" id="UP000813824">
    <property type="component" value="Unassembled WGS sequence"/>
</dbReference>
<evidence type="ECO:0000256" key="2">
    <source>
        <dbReference type="ARBA" id="ARBA00010421"/>
    </source>
</evidence>
<dbReference type="EMBL" id="JAEVFJ010000016">
    <property type="protein sequence ID" value="KAH8100287.1"/>
    <property type="molecule type" value="Genomic_DNA"/>
</dbReference>
<dbReference type="Pfam" id="PF07249">
    <property type="entry name" value="Cerato-platanin"/>
    <property type="match status" value="1"/>
</dbReference>
<feature type="signal peptide" evidence="4">
    <location>
        <begin position="1"/>
        <end position="19"/>
    </location>
</feature>
<comment type="caution">
    <text evidence="5">The sequence shown here is derived from an EMBL/GenBank/DDBJ whole genome shotgun (WGS) entry which is preliminary data.</text>
</comment>
<dbReference type="InterPro" id="IPR036908">
    <property type="entry name" value="RlpA-like_sf"/>
</dbReference>
<comment type="subcellular location">
    <subcellularLocation>
        <location evidence="1">Secreted</location>
    </subcellularLocation>
</comment>
<name>A0A8K0XPS7_9AGAR</name>